<dbReference type="InterPro" id="IPR013538">
    <property type="entry name" value="ASHA1/2-like_C"/>
</dbReference>
<evidence type="ECO:0000259" key="2">
    <source>
        <dbReference type="Pfam" id="PF08327"/>
    </source>
</evidence>
<evidence type="ECO:0000313" key="3">
    <source>
        <dbReference type="EMBL" id="GAA3977405.1"/>
    </source>
</evidence>
<organism evidence="3 4">
    <name type="scientific">Pedobacter ginsengiterrae</name>
    <dbReference type="NCBI Taxonomy" id="871696"/>
    <lineage>
        <taxon>Bacteria</taxon>
        <taxon>Pseudomonadati</taxon>
        <taxon>Bacteroidota</taxon>
        <taxon>Sphingobacteriia</taxon>
        <taxon>Sphingobacteriales</taxon>
        <taxon>Sphingobacteriaceae</taxon>
        <taxon>Pedobacter</taxon>
    </lineage>
</organism>
<sequence length="138" mass="15610">MQPITVSIQVNAPIQRVWKLWNTPEDIRKWNNVSEDWHTPSAENDLRPGGKLKLVMGLKDGSFSFDFNAKYNQVKTHELISYALSDGRHSTITFTGSNPVTIAETFEPNATDPLDMQTDFCSAVLASFKKYAESQEEQ</sequence>
<dbReference type="EMBL" id="BAABAK010000016">
    <property type="protein sequence ID" value="GAA3977405.1"/>
    <property type="molecule type" value="Genomic_DNA"/>
</dbReference>
<dbReference type="Pfam" id="PF08327">
    <property type="entry name" value="AHSA1"/>
    <property type="match status" value="1"/>
</dbReference>
<dbReference type="InterPro" id="IPR023393">
    <property type="entry name" value="START-like_dom_sf"/>
</dbReference>
<protein>
    <submittedName>
        <fullName evidence="3">SRPBCC family protein</fullName>
    </submittedName>
</protein>
<comment type="similarity">
    <text evidence="1">Belongs to the AHA1 family.</text>
</comment>
<comment type="caution">
    <text evidence="3">The sequence shown here is derived from an EMBL/GenBank/DDBJ whole genome shotgun (WGS) entry which is preliminary data.</text>
</comment>
<gene>
    <name evidence="3" type="ORF">GCM10022246_32120</name>
</gene>
<dbReference type="SUPFAM" id="SSF55961">
    <property type="entry name" value="Bet v1-like"/>
    <property type="match status" value="1"/>
</dbReference>
<feature type="domain" description="Activator of Hsp90 ATPase homologue 1/2-like C-terminal" evidence="2">
    <location>
        <begin position="11"/>
        <end position="95"/>
    </location>
</feature>
<dbReference type="Gene3D" id="3.30.530.20">
    <property type="match status" value="1"/>
</dbReference>
<accession>A0ABP7Q6T3</accession>
<evidence type="ECO:0000313" key="4">
    <source>
        <dbReference type="Proteomes" id="UP001501081"/>
    </source>
</evidence>
<evidence type="ECO:0000256" key="1">
    <source>
        <dbReference type="ARBA" id="ARBA00006817"/>
    </source>
</evidence>
<keyword evidence="4" id="KW-1185">Reference proteome</keyword>
<dbReference type="Proteomes" id="UP001501081">
    <property type="component" value="Unassembled WGS sequence"/>
</dbReference>
<reference evidence="4" key="1">
    <citation type="journal article" date="2019" name="Int. J. Syst. Evol. Microbiol.">
        <title>The Global Catalogue of Microorganisms (GCM) 10K type strain sequencing project: providing services to taxonomists for standard genome sequencing and annotation.</title>
        <authorList>
            <consortium name="The Broad Institute Genomics Platform"/>
            <consortium name="The Broad Institute Genome Sequencing Center for Infectious Disease"/>
            <person name="Wu L."/>
            <person name="Ma J."/>
        </authorList>
    </citation>
    <scope>NUCLEOTIDE SEQUENCE [LARGE SCALE GENOMIC DNA]</scope>
    <source>
        <strain evidence="4">JCM 17338</strain>
    </source>
</reference>
<dbReference type="RefSeq" id="WP_344768658.1">
    <property type="nucleotide sequence ID" value="NZ_BAABAK010000016.1"/>
</dbReference>
<proteinExistence type="inferred from homology"/>
<name>A0ABP7Q6T3_9SPHI</name>